<evidence type="ECO:0000259" key="3">
    <source>
        <dbReference type="Pfam" id="PF08327"/>
    </source>
</evidence>
<accession>A0A931GEK1</accession>
<proteinExistence type="inferred from homology"/>
<name>A0A931GEK1_9MICC</name>
<gene>
    <name evidence="4" type="ORF">IW252_000967</name>
</gene>
<dbReference type="Gene3D" id="3.30.530.20">
    <property type="match status" value="1"/>
</dbReference>
<organism evidence="4 5">
    <name type="scientific">Zhihengliuella flava</name>
    <dbReference type="NCBI Taxonomy" id="1285193"/>
    <lineage>
        <taxon>Bacteria</taxon>
        <taxon>Bacillati</taxon>
        <taxon>Actinomycetota</taxon>
        <taxon>Actinomycetes</taxon>
        <taxon>Micrococcales</taxon>
        <taxon>Micrococcaceae</taxon>
        <taxon>Zhihengliuella</taxon>
    </lineage>
</organism>
<comment type="similarity">
    <text evidence="1">Belongs to the AHA1 family.</text>
</comment>
<dbReference type="Proteomes" id="UP000625033">
    <property type="component" value="Unassembled WGS sequence"/>
</dbReference>
<evidence type="ECO:0000313" key="4">
    <source>
        <dbReference type="EMBL" id="MBG6084200.1"/>
    </source>
</evidence>
<dbReference type="AlphaFoldDB" id="A0A931GEK1"/>
<protein>
    <submittedName>
        <fullName evidence="4">Uncharacterized protein YndB with AHSA1/START domain</fullName>
    </submittedName>
</protein>
<dbReference type="RefSeq" id="WP_196835542.1">
    <property type="nucleotide sequence ID" value="NZ_JADOTZ010000001.1"/>
</dbReference>
<keyword evidence="5" id="KW-1185">Reference proteome</keyword>
<feature type="region of interest" description="Disordered" evidence="2">
    <location>
        <begin position="163"/>
        <end position="194"/>
    </location>
</feature>
<reference evidence="4" key="1">
    <citation type="submission" date="2020-11" db="EMBL/GenBank/DDBJ databases">
        <title>Sequencing the genomes of 1000 actinobacteria strains.</title>
        <authorList>
            <person name="Klenk H.-P."/>
        </authorList>
    </citation>
    <scope>NUCLEOTIDE SEQUENCE</scope>
    <source>
        <strain evidence="4">DSM 26152</strain>
    </source>
</reference>
<feature type="domain" description="Activator of Hsp90 ATPase homologue 1/2-like C-terminal" evidence="3">
    <location>
        <begin position="31"/>
        <end position="136"/>
    </location>
</feature>
<dbReference type="SUPFAM" id="SSF55961">
    <property type="entry name" value="Bet v1-like"/>
    <property type="match status" value="1"/>
</dbReference>
<evidence type="ECO:0000256" key="1">
    <source>
        <dbReference type="ARBA" id="ARBA00006817"/>
    </source>
</evidence>
<dbReference type="EMBL" id="JADOTZ010000001">
    <property type="protein sequence ID" value="MBG6084200.1"/>
    <property type="molecule type" value="Genomic_DNA"/>
</dbReference>
<dbReference type="InterPro" id="IPR013538">
    <property type="entry name" value="ASHA1/2-like_C"/>
</dbReference>
<evidence type="ECO:0000256" key="2">
    <source>
        <dbReference type="SAM" id="MobiDB-lite"/>
    </source>
</evidence>
<comment type="caution">
    <text evidence="4">The sequence shown here is derived from an EMBL/GenBank/DDBJ whole genome shotgun (WGS) entry which is preliminary data.</text>
</comment>
<dbReference type="InterPro" id="IPR023393">
    <property type="entry name" value="START-like_dom_sf"/>
</dbReference>
<sequence>MDAAELPPATLTPAGSRWVLTFAVDLPVSRWDAWIAVTTRDGLGAWFPARIQGEWRQDSGLMFTFDEEDEVSYGRVVDAEIGFSLAFTWEEDSVRLKLEEYDAGTRLTFAASIDAPGRAARDAAGWHASLAALRESVGGYVEETDQDVRHLFAMYEGLFGQAAATDKPPSYDEGPLDPSGEDGPKGPGGGAITP</sequence>
<dbReference type="Pfam" id="PF08327">
    <property type="entry name" value="AHSA1"/>
    <property type="match status" value="1"/>
</dbReference>
<feature type="compositionally biased region" description="Gly residues" evidence="2">
    <location>
        <begin position="185"/>
        <end position="194"/>
    </location>
</feature>
<evidence type="ECO:0000313" key="5">
    <source>
        <dbReference type="Proteomes" id="UP000625033"/>
    </source>
</evidence>